<dbReference type="InterPro" id="IPR036397">
    <property type="entry name" value="RNaseH_sf"/>
</dbReference>
<evidence type="ECO:0000259" key="1">
    <source>
        <dbReference type="Pfam" id="PF13456"/>
    </source>
</evidence>
<proteinExistence type="predicted"/>
<dbReference type="AlphaFoldDB" id="A0A8R1HTE9"/>
<feature type="domain" description="RNase H type-1" evidence="1">
    <location>
        <begin position="76"/>
        <end position="185"/>
    </location>
</feature>
<name>A0A8R1HTE9_CAEJA</name>
<dbReference type="PANTHER" id="PTHR33050">
    <property type="entry name" value="REVERSE TRANSCRIPTASE DOMAIN-CONTAINING PROTEIN"/>
    <property type="match status" value="1"/>
</dbReference>
<dbReference type="Proteomes" id="UP000005237">
    <property type="component" value="Unassembled WGS sequence"/>
</dbReference>
<dbReference type="InterPro" id="IPR052055">
    <property type="entry name" value="Hepadnavirus_pol/RT"/>
</dbReference>
<dbReference type="GO" id="GO:0004523">
    <property type="term" value="F:RNA-DNA hybrid ribonuclease activity"/>
    <property type="evidence" value="ECO:0007669"/>
    <property type="project" value="InterPro"/>
</dbReference>
<sequence length="260" mass="29487">MTLVAGEVSIARSRRLSATVATCQRQSRPDSTKIGISEGEQAELNFWEENLARLSITEMEDNFSPKWFAFTDASAKGMGAILKTAEGAVKLKTSKIGNAEFEKESSALRELRAVKLLSSVMKNWIKGDVLVHLDSQAAVSVLKRGSMKRDLQELAEKVWIDLNSVGNARFVWIQRDLNVEADEISRDFDFDDWSVRDHVFTYAQKRWGTVQCDWFADENNKKMEIFFPGSLREIQGDQTFSRTSTKLPNTDWHGGFRLPI</sequence>
<dbReference type="GO" id="GO:0003676">
    <property type="term" value="F:nucleic acid binding"/>
    <property type="evidence" value="ECO:0007669"/>
    <property type="project" value="InterPro"/>
</dbReference>
<dbReference type="EnsemblMetazoa" id="CJA09213.1">
    <property type="protein sequence ID" value="CJA09213.1"/>
    <property type="gene ID" value="WBGene00128418"/>
</dbReference>
<dbReference type="InterPro" id="IPR002156">
    <property type="entry name" value="RNaseH_domain"/>
</dbReference>
<evidence type="ECO:0000313" key="3">
    <source>
        <dbReference type="Proteomes" id="UP000005237"/>
    </source>
</evidence>
<reference evidence="2" key="2">
    <citation type="submission" date="2022-06" db="UniProtKB">
        <authorList>
            <consortium name="EnsemblMetazoa"/>
        </authorList>
    </citation>
    <scope>IDENTIFICATION</scope>
    <source>
        <strain evidence="2">DF5081</strain>
    </source>
</reference>
<dbReference type="SUPFAM" id="SSF53098">
    <property type="entry name" value="Ribonuclease H-like"/>
    <property type="match status" value="1"/>
</dbReference>
<evidence type="ECO:0000313" key="2">
    <source>
        <dbReference type="EnsemblMetazoa" id="CJA09213.1"/>
    </source>
</evidence>
<dbReference type="Pfam" id="PF13456">
    <property type="entry name" value="RVT_3"/>
    <property type="match status" value="1"/>
</dbReference>
<dbReference type="PANTHER" id="PTHR33050:SF7">
    <property type="entry name" value="RIBONUCLEASE H"/>
    <property type="match status" value="1"/>
</dbReference>
<protein>
    <submittedName>
        <fullName evidence="2">RNase H domain-containing protein</fullName>
    </submittedName>
</protein>
<reference evidence="3" key="1">
    <citation type="submission" date="2010-08" db="EMBL/GenBank/DDBJ databases">
        <authorList>
            <consortium name="Caenorhabditis japonica Sequencing Consortium"/>
            <person name="Wilson R.K."/>
        </authorList>
    </citation>
    <scope>NUCLEOTIDE SEQUENCE [LARGE SCALE GENOMIC DNA]</scope>
    <source>
        <strain evidence="3">DF5081</strain>
    </source>
</reference>
<dbReference type="InterPro" id="IPR012337">
    <property type="entry name" value="RNaseH-like_sf"/>
</dbReference>
<organism evidence="2 3">
    <name type="scientific">Caenorhabditis japonica</name>
    <dbReference type="NCBI Taxonomy" id="281687"/>
    <lineage>
        <taxon>Eukaryota</taxon>
        <taxon>Metazoa</taxon>
        <taxon>Ecdysozoa</taxon>
        <taxon>Nematoda</taxon>
        <taxon>Chromadorea</taxon>
        <taxon>Rhabditida</taxon>
        <taxon>Rhabditina</taxon>
        <taxon>Rhabditomorpha</taxon>
        <taxon>Rhabditoidea</taxon>
        <taxon>Rhabditidae</taxon>
        <taxon>Peloderinae</taxon>
        <taxon>Caenorhabditis</taxon>
    </lineage>
</organism>
<keyword evidence="3" id="KW-1185">Reference proteome</keyword>
<accession>A0A8R1HTE9</accession>
<dbReference type="Gene3D" id="3.30.420.10">
    <property type="entry name" value="Ribonuclease H-like superfamily/Ribonuclease H"/>
    <property type="match status" value="1"/>
</dbReference>